<dbReference type="STRING" id="1121442.SAMN02745702_02023"/>
<reference evidence="8 9" key="1">
    <citation type="submission" date="2017-02" db="EMBL/GenBank/DDBJ databases">
        <authorList>
            <person name="Peterson S.W."/>
        </authorList>
    </citation>
    <scope>NUCLEOTIDE SEQUENCE [LARGE SCALE GENOMIC DNA]</scope>
    <source>
        <strain evidence="8 9">DSM 18034</strain>
    </source>
</reference>
<dbReference type="OrthoDB" id="9815044at2"/>
<dbReference type="AlphaFoldDB" id="A0A1T4WC28"/>
<organism evidence="8 9">
    <name type="scientific">Desulfobaculum bizertense DSM 18034</name>
    <dbReference type="NCBI Taxonomy" id="1121442"/>
    <lineage>
        <taxon>Bacteria</taxon>
        <taxon>Pseudomonadati</taxon>
        <taxon>Thermodesulfobacteriota</taxon>
        <taxon>Desulfovibrionia</taxon>
        <taxon>Desulfovibrionales</taxon>
        <taxon>Desulfovibrionaceae</taxon>
        <taxon>Desulfobaculum</taxon>
    </lineage>
</organism>
<evidence type="ECO:0000256" key="3">
    <source>
        <dbReference type="ARBA" id="ARBA00022691"/>
    </source>
</evidence>
<feature type="domain" description="Radical SAM core" evidence="7">
    <location>
        <begin position="20"/>
        <end position="249"/>
    </location>
</feature>
<dbReference type="InterPro" id="IPR007197">
    <property type="entry name" value="rSAM"/>
</dbReference>
<dbReference type="GO" id="GO:0002926">
    <property type="term" value="P:tRNA wobble base 5-methoxycarbonylmethyl-2-thiouridinylation"/>
    <property type="evidence" value="ECO:0007669"/>
    <property type="project" value="TreeGrafter"/>
</dbReference>
<dbReference type="SMART" id="SM00729">
    <property type="entry name" value="Elp3"/>
    <property type="match status" value="1"/>
</dbReference>
<dbReference type="GO" id="GO:0005737">
    <property type="term" value="C:cytoplasm"/>
    <property type="evidence" value="ECO:0007669"/>
    <property type="project" value="TreeGrafter"/>
</dbReference>
<evidence type="ECO:0000256" key="2">
    <source>
        <dbReference type="ARBA" id="ARBA00022485"/>
    </source>
</evidence>
<dbReference type="EMBL" id="FUYA01000006">
    <property type="protein sequence ID" value="SKA74747.1"/>
    <property type="molecule type" value="Genomic_DNA"/>
</dbReference>
<name>A0A1T4WC28_9BACT</name>
<keyword evidence="9" id="KW-1185">Reference proteome</keyword>
<dbReference type="SFLD" id="SFLDG01086">
    <property type="entry name" value="elongater_protein-like"/>
    <property type="match status" value="1"/>
</dbReference>
<dbReference type="SUPFAM" id="SSF102114">
    <property type="entry name" value="Radical SAM enzymes"/>
    <property type="match status" value="1"/>
</dbReference>
<dbReference type="RefSeq" id="WP_078685302.1">
    <property type="nucleotide sequence ID" value="NZ_FUYA01000006.1"/>
</dbReference>
<protein>
    <submittedName>
        <fullName evidence="8">Radical_SAM C-terminal domain-containing protein</fullName>
    </submittedName>
</protein>
<dbReference type="Pfam" id="PF04055">
    <property type="entry name" value="Radical_SAM"/>
    <property type="match status" value="1"/>
</dbReference>
<evidence type="ECO:0000256" key="5">
    <source>
        <dbReference type="ARBA" id="ARBA00023004"/>
    </source>
</evidence>
<keyword evidence="6" id="KW-0411">Iron-sulfur</keyword>
<keyword evidence="2" id="KW-0004">4Fe-4S</keyword>
<evidence type="ECO:0000256" key="4">
    <source>
        <dbReference type="ARBA" id="ARBA00022723"/>
    </source>
</evidence>
<dbReference type="PROSITE" id="PS51918">
    <property type="entry name" value="RADICAL_SAM"/>
    <property type="match status" value="1"/>
</dbReference>
<keyword evidence="5" id="KW-0408">Iron</keyword>
<accession>A0A1T4WC28</accession>
<gene>
    <name evidence="8" type="ORF">SAMN02745702_02023</name>
</gene>
<evidence type="ECO:0000256" key="6">
    <source>
        <dbReference type="ARBA" id="ARBA00023014"/>
    </source>
</evidence>
<dbReference type="InterPro" id="IPR006638">
    <property type="entry name" value="Elp3/MiaA/NifB-like_rSAM"/>
</dbReference>
<dbReference type="Gene3D" id="3.20.20.70">
    <property type="entry name" value="Aldolase class I"/>
    <property type="match status" value="1"/>
</dbReference>
<dbReference type="Pfam" id="PF16199">
    <property type="entry name" value="Radical_SAM_C"/>
    <property type="match status" value="1"/>
</dbReference>
<dbReference type="CDD" id="cd01335">
    <property type="entry name" value="Radical_SAM"/>
    <property type="match status" value="1"/>
</dbReference>
<keyword evidence="3" id="KW-0949">S-adenosyl-L-methionine</keyword>
<comment type="cofactor">
    <cofactor evidence="1">
        <name>[4Fe-4S] cluster</name>
        <dbReference type="ChEBI" id="CHEBI:49883"/>
    </cofactor>
</comment>
<dbReference type="Proteomes" id="UP000189733">
    <property type="component" value="Unassembled WGS sequence"/>
</dbReference>
<evidence type="ECO:0000256" key="1">
    <source>
        <dbReference type="ARBA" id="ARBA00001966"/>
    </source>
</evidence>
<dbReference type="PANTHER" id="PTHR11135:SF0">
    <property type="entry name" value="ELONGATOR COMPLEX PROTEIN 3"/>
    <property type="match status" value="1"/>
</dbReference>
<keyword evidence="4" id="KW-0479">Metal-binding</keyword>
<dbReference type="GO" id="GO:0051539">
    <property type="term" value="F:4 iron, 4 sulfur cluster binding"/>
    <property type="evidence" value="ECO:0007669"/>
    <property type="project" value="UniProtKB-KW"/>
</dbReference>
<dbReference type="InterPro" id="IPR013785">
    <property type="entry name" value="Aldolase_TIM"/>
</dbReference>
<dbReference type="InterPro" id="IPR032432">
    <property type="entry name" value="Radical_SAM_C"/>
</dbReference>
<dbReference type="GO" id="GO:0003824">
    <property type="term" value="F:catalytic activity"/>
    <property type="evidence" value="ECO:0007669"/>
    <property type="project" value="InterPro"/>
</dbReference>
<sequence length="347" mass="38480">MHSQKRDTLVFQHPAPPVEHKRVWPVFLPFAGCPFRCVYCSQPELTGQNPKPLRAVYSNLEQSLNLAVKKSVHSLGLAFYGGTFTALPNAWPERFLECVQAFKQSGFLTHIRCSTRPDAITVPMLKRLKALGLDMVELGIQSFDEHALTISGRGYTRQQALDACAMVHDAGLELGIQLMPGLPGQTPEAFAQDIQAACAQQAKVARLYPCVVLRGTPLARIHERGGYTPWAQDSVVRELGQGLLQLWKAGTTVIRIGLAPEQDLQNAIIAGPWHPAMGQLVRSRALFLAIAEKCRELGSTPRELHCPERYHSDVLGHKKTMLSEYESLGLSAKQLRFHSSSDFVLLR</sequence>
<proteinExistence type="predicted"/>
<dbReference type="SFLD" id="SFLDG01082">
    <property type="entry name" value="B12-binding_domain_containing"/>
    <property type="match status" value="1"/>
</dbReference>
<evidence type="ECO:0000259" key="7">
    <source>
        <dbReference type="PROSITE" id="PS51918"/>
    </source>
</evidence>
<dbReference type="InterPro" id="IPR039661">
    <property type="entry name" value="ELP3"/>
</dbReference>
<evidence type="ECO:0000313" key="8">
    <source>
        <dbReference type="EMBL" id="SKA74747.1"/>
    </source>
</evidence>
<dbReference type="PANTHER" id="PTHR11135">
    <property type="entry name" value="HISTONE ACETYLTRANSFERASE-RELATED"/>
    <property type="match status" value="1"/>
</dbReference>
<evidence type="ECO:0000313" key="9">
    <source>
        <dbReference type="Proteomes" id="UP000189733"/>
    </source>
</evidence>
<dbReference type="InterPro" id="IPR058240">
    <property type="entry name" value="rSAM_sf"/>
</dbReference>
<dbReference type="GO" id="GO:0046872">
    <property type="term" value="F:metal ion binding"/>
    <property type="evidence" value="ECO:0007669"/>
    <property type="project" value="UniProtKB-KW"/>
</dbReference>
<dbReference type="SFLD" id="SFLDS00029">
    <property type="entry name" value="Radical_SAM"/>
    <property type="match status" value="1"/>
</dbReference>